<gene>
    <name evidence="1" type="ORF">C9J01_23130</name>
</gene>
<sequence length="159" mass="17048">MKGSKGFTLIELVVVIVILGILSVTAAPRFLNLQSDARIATLQGAKGAVEGANGIVYGKAAIQGLESNPTGELDLGGDEPVALVYGNLKMKKSYLEQAMNTDMIIEDEVDTSGGEDKVFGVLIYNPPKRTKATDVQCYLSVRNTNETGELNFFLEDSEC</sequence>
<evidence type="ECO:0000313" key="1">
    <source>
        <dbReference type="EMBL" id="PSW08521.1"/>
    </source>
</evidence>
<dbReference type="Proteomes" id="UP000241346">
    <property type="component" value="Unassembled WGS sequence"/>
</dbReference>
<protein>
    <submittedName>
        <fullName evidence="1">MSHA biogenesis protein MshA</fullName>
    </submittedName>
</protein>
<reference evidence="1 2" key="1">
    <citation type="submission" date="2018-03" db="EMBL/GenBank/DDBJ databases">
        <title>Whole genome sequencing of Histamine producing bacteria.</title>
        <authorList>
            <person name="Butler K."/>
        </authorList>
    </citation>
    <scope>NUCLEOTIDE SEQUENCE [LARGE SCALE GENOMIC DNA]</scope>
    <source>
        <strain evidence="1 2">DSM 19138</strain>
    </source>
</reference>
<dbReference type="Pfam" id="PF07963">
    <property type="entry name" value="N_methyl"/>
    <property type="match status" value="1"/>
</dbReference>
<dbReference type="OrthoDB" id="5902365at2"/>
<dbReference type="Gene3D" id="3.30.700.10">
    <property type="entry name" value="Glycoprotein, Type 4 Pilin"/>
    <property type="match status" value="1"/>
</dbReference>
<accession>A0A2T3N716</accession>
<dbReference type="PROSITE" id="PS00409">
    <property type="entry name" value="PROKAR_NTER_METHYL"/>
    <property type="match status" value="1"/>
</dbReference>
<comment type="caution">
    <text evidence="1">The sequence shown here is derived from an EMBL/GenBank/DDBJ whole genome shotgun (WGS) entry which is preliminary data.</text>
</comment>
<proteinExistence type="predicted"/>
<dbReference type="NCBIfam" id="TIGR02532">
    <property type="entry name" value="IV_pilin_GFxxxE"/>
    <property type="match status" value="1"/>
</dbReference>
<dbReference type="SUPFAM" id="SSF54523">
    <property type="entry name" value="Pili subunits"/>
    <property type="match status" value="1"/>
</dbReference>
<organism evidence="1 2">
    <name type="scientific">Photobacterium rosenbergii</name>
    <dbReference type="NCBI Taxonomy" id="294936"/>
    <lineage>
        <taxon>Bacteria</taxon>
        <taxon>Pseudomonadati</taxon>
        <taxon>Pseudomonadota</taxon>
        <taxon>Gammaproteobacteria</taxon>
        <taxon>Vibrionales</taxon>
        <taxon>Vibrionaceae</taxon>
        <taxon>Photobacterium</taxon>
    </lineage>
</organism>
<dbReference type="RefSeq" id="WP_107300495.1">
    <property type="nucleotide sequence ID" value="NZ_PYMB01000020.1"/>
</dbReference>
<dbReference type="AlphaFoldDB" id="A0A2T3N716"/>
<evidence type="ECO:0000313" key="2">
    <source>
        <dbReference type="Proteomes" id="UP000241346"/>
    </source>
</evidence>
<name>A0A2T3N716_9GAMM</name>
<dbReference type="EMBL" id="PYMB01000020">
    <property type="protein sequence ID" value="PSW08521.1"/>
    <property type="molecule type" value="Genomic_DNA"/>
</dbReference>
<dbReference type="InterPro" id="IPR012902">
    <property type="entry name" value="N_methyl_site"/>
</dbReference>
<dbReference type="InterPro" id="IPR045584">
    <property type="entry name" value="Pilin-like"/>
</dbReference>